<keyword evidence="11" id="KW-1185">Reference proteome</keyword>
<dbReference type="InterPro" id="IPR001325">
    <property type="entry name" value="IL-4/IL-13"/>
</dbReference>
<dbReference type="Gene3D" id="1.20.1250.10">
    <property type="match status" value="1"/>
</dbReference>
<comment type="subcellular location">
    <subcellularLocation>
        <location evidence="1">Secreted</location>
    </subcellularLocation>
</comment>
<dbReference type="SUPFAM" id="SSF47266">
    <property type="entry name" value="4-helical cytokines"/>
    <property type="match status" value="1"/>
</dbReference>
<evidence type="ECO:0000256" key="3">
    <source>
        <dbReference type="ARBA" id="ARBA00011337"/>
    </source>
</evidence>
<keyword evidence="7 10" id="KW-0732">Signal</keyword>
<dbReference type="GO" id="GO:0005125">
    <property type="term" value="F:cytokine activity"/>
    <property type="evidence" value="ECO:0007669"/>
    <property type="project" value="UniProtKB-KW"/>
</dbReference>
<reference evidence="12" key="1">
    <citation type="submission" date="2025-08" db="UniProtKB">
        <authorList>
            <consortium name="RefSeq"/>
        </authorList>
    </citation>
    <scope>IDENTIFICATION</scope>
</reference>
<evidence type="ECO:0000256" key="2">
    <source>
        <dbReference type="ARBA" id="ARBA00009855"/>
    </source>
</evidence>
<dbReference type="Proteomes" id="UP000694850">
    <property type="component" value="Unplaced"/>
</dbReference>
<name>A0A8B7A229_ORYAF</name>
<dbReference type="CTD" id="3596"/>
<proteinExistence type="inferred from homology"/>
<dbReference type="SMART" id="SM00190">
    <property type="entry name" value="IL4_13"/>
    <property type="match status" value="1"/>
</dbReference>
<dbReference type="InterPro" id="IPR020470">
    <property type="entry name" value="IL-13"/>
</dbReference>
<keyword evidence="6" id="KW-0964">Secreted</keyword>
<gene>
    <name evidence="12" type="primary">IL13</name>
</gene>
<evidence type="ECO:0000256" key="9">
    <source>
        <dbReference type="ARBA" id="ARBA00023180"/>
    </source>
</evidence>
<dbReference type="AlphaFoldDB" id="A0A8B7A229"/>
<feature type="chain" id="PRO_5034122090" description="Interleukin-13" evidence="10">
    <location>
        <begin position="21"/>
        <end position="134"/>
    </location>
</feature>
<evidence type="ECO:0000313" key="12">
    <source>
        <dbReference type="RefSeq" id="XP_007941989.1"/>
    </source>
</evidence>
<dbReference type="GO" id="GO:0005615">
    <property type="term" value="C:extracellular space"/>
    <property type="evidence" value="ECO:0007669"/>
    <property type="project" value="UniProtKB-KW"/>
</dbReference>
<dbReference type="PANTHER" id="PTHR48486">
    <property type="entry name" value="INTERLEUKIN-13"/>
    <property type="match status" value="1"/>
</dbReference>
<dbReference type="PANTHER" id="PTHR48486:SF1">
    <property type="entry name" value="INTERLEUKIN-13"/>
    <property type="match status" value="1"/>
</dbReference>
<evidence type="ECO:0000313" key="11">
    <source>
        <dbReference type="Proteomes" id="UP000694850"/>
    </source>
</evidence>
<dbReference type="GO" id="GO:0006955">
    <property type="term" value="P:immune response"/>
    <property type="evidence" value="ECO:0007669"/>
    <property type="project" value="InterPro"/>
</dbReference>
<evidence type="ECO:0000256" key="10">
    <source>
        <dbReference type="SAM" id="SignalP"/>
    </source>
</evidence>
<dbReference type="InterPro" id="IPR009079">
    <property type="entry name" value="4_helix_cytokine-like_core"/>
</dbReference>
<keyword evidence="5" id="KW-0202">Cytokine</keyword>
<dbReference type="Pfam" id="PF03487">
    <property type="entry name" value="IL13"/>
    <property type="match status" value="1"/>
</dbReference>
<dbReference type="GeneID" id="103199493"/>
<evidence type="ECO:0000256" key="6">
    <source>
        <dbReference type="ARBA" id="ARBA00022525"/>
    </source>
</evidence>
<dbReference type="RefSeq" id="XP_007941989.1">
    <property type="nucleotide sequence ID" value="XM_007943798.2"/>
</dbReference>
<dbReference type="PRINTS" id="PR01929">
    <property type="entry name" value="INTRLEUKIN13"/>
</dbReference>
<comment type="subunit">
    <text evidence="3">Interacts with IL13RA2.</text>
</comment>
<dbReference type="InterPro" id="IPR018096">
    <property type="entry name" value="IL-4/IL-13_CS"/>
</dbReference>
<evidence type="ECO:0000256" key="8">
    <source>
        <dbReference type="ARBA" id="ARBA00023157"/>
    </source>
</evidence>
<sequence length="134" mass="14731">MALLLTVVIAIACLGDLASSVPVHQVSVLQEIIEELIKITQNQAPLCNGSMVWSVNLTGNEYCAAMEALSNVSNCRTIHNAKRLLDGACKQYKAPASQVSSLQVRDTKIELTEFIKNLREHLRSIFRHGLLTEA</sequence>
<evidence type="ECO:0000256" key="5">
    <source>
        <dbReference type="ARBA" id="ARBA00022514"/>
    </source>
</evidence>
<keyword evidence="9" id="KW-0325">Glycoprotein</keyword>
<evidence type="ECO:0000256" key="4">
    <source>
        <dbReference type="ARBA" id="ARBA00016752"/>
    </source>
</evidence>
<evidence type="ECO:0000256" key="7">
    <source>
        <dbReference type="ARBA" id="ARBA00022729"/>
    </source>
</evidence>
<comment type="similarity">
    <text evidence="2">Belongs to the IL-4/IL-13 family.</text>
</comment>
<protein>
    <recommendedName>
        <fullName evidence="4">Interleukin-13</fullName>
    </recommendedName>
</protein>
<keyword evidence="8" id="KW-1015">Disulfide bond</keyword>
<dbReference type="PROSITE" id="PS00838">
    <property type="entry name" value="INTERLEUKIN_4_13"/>
    <property type="match status" value="1"/>
</dbReference>
<dbReference type="GO" id="GO:0005126">
    <property type="term" value="F:cytokine receptor binding"/>
    <property type="evidence" value="ECO:0007669"/>
    <property type="project" value="InterPro"/>
</dbReference>
<dbReference type="OrthoDB" id="9447464at2759"/>
<accession>A0A8B7A229</accession>
<organism evidence="11 12">
    <name type="scientific">Orycteropus afer afer</name>
    <dbReference type="NCBI Taxonomy" id="1230840"/>
    <lineage>
        <taxon>Eukaryota</taxon>
        <taxon>Metazoa</taxon>
        <taxon>Chordata</taxon>
        <taxon>Craniata</taxon>
        <taxon>Vertebrata</taxon>
        <taxon>Euteleostomi</taxon>
        <taxon>Mammalia</taxon>
        <taxon>Eutheria</taxon>
        <taxon>Afrotheria</taxon>
        <taxon>Tubulidentata</taxon>
        <taxon>Orycteropodidae</taxon>
        <taxon>Orycteropus</taxon>
    </lineage>
</organism>
<feature type="signal peptide" evidence="10">
    <location>
        <begin position="1"/>
        <end position="20"/>
    </location>
</feature>
<evidence type="ECO:0000256" key="1">
    <source>
        <dbReference type="ARBA" id="ARBA00004613"/>
    </source>
</evidence>